<feature type="chain" id="PRO_5037894280" evidence="1">
    <location>
        <begin position="23"/>
        <end position="122"/>
    </location>
</feature>
<organism evidence="2 3">
    <name type="scientific">Asticcacaulis endophyticus</name>
    <dbReference type="NCBI Taxonomy" id="1395890"/>
    <lineage>
        <taxon>Bacteria</taxon>
        <taxon>Pseudomonadati</taxon>
        <taxon>Pseudomonadota</taxon>
        <taxon>Alphaproteobacteria</taxon>
        <taxon>Caulobacterales</taxon>
        <taxon>Caulobacteraceae</taxon>
        <taxon>Asticcacaulis</taxon>
    </lineage>
</organism>
<accession>A0A918URT9</accession>
<protein>
    <submittedName>
        <fullName evidence="2">Uncharacterized protein</fullName>
    </submittedName>
</protein>
<evidence type="ECO:0000256" key="1">
    <source>
        <dbReference type="SAM" id="SignalP"/>
    </source>
</evidence>
<dbReference type="RefSeq" id="WP_189485641.1">
    <property type="nucleotide sequence ID" value="NZ_BMZB01000001.1"/>
</dbReference>
<proteinExistence type="predicted"/>
<reference evidence="2" key="1">
    <citation type="journal article" date="2014" name="Int. J. Syst. Evol. Microbiol.">
        <title>Complete genome sequence of Corynebacterium casei LMG S-19264T (=DSM 44701T), isolated from a smear-ripened cheese.</title>
        <authorList>
            <consortium name="US DOE Joint Genome Institute (JGI-PGF)"/>
            <person name="Walter F."/>
            <person name="Albersmeier A."/>
            <person name="Kalinowski J."/>
            <person name="Ruckert C."/>
        </authorList>
    </citation>
    <scope>NUCLEOTIDE SEQUENCE</scope>
    <source>
        <strain evidence="2">KCTC 32296</strain>
    </source>
</reference>
<dbReference type="EMBL" id="BMZB01000001">
    <property type="protein sequence ID" value="GGZ29090.1"/>
    <property type="molecule type" value="Genomic_DNA"/>
</dbReference>
<comment type="caution">
    <text evidence="2">The sequence shown here is derived from an EMBL/GenBank/DDBJ whole genome shotgun (WGS) entry which is preliminary data.</text>
</comment>
<keyword evidence="3" id="KW-1185">Reference proteome</keyword>
<feature type="signal peptide" evidence="1">
    <location>
        <begin position="1"/>
        <end position="22"/>
    </location>
</feature>
<dbReference type="AlphaFoldDB" id="A0A918URT9"/>
<gene>
    <name evidence="2" type="ORF">GCM10011273_13810</name>
</gene>
<evidence type="ECO:0000313" key="2">
    <source>
        <dbReference type="EMBL" id="GGZ29090.1"/>
    </source>
</evidence>
<reference evidence="2" key="2">
    <citation type="submission" date="2020-09" db="EMBL/GenBank/DDBJ databases">
        <authorList>
            <person name="Sun Q."/>
            <person name="Kim S."/>
        </authorList>
    </citation>
    <scope>NUCLEOTIDE SEQUENCE</scope>
    <source>
        <strain evidence="2">KCTC 32296</strain>
    </source>
</reference>
<name>A0A918URT9_9CAUL</name>
<sequence>MRKSLFIATAFAVSALSAQAFAECDEAQEGVAGKAVAAAAKTEVSKAVPVTGKQMVTLNTCEVRAGTTIVDYKYNFLGADGLYWVEGSAKVAGGAVSEIKLRKLSPNLADASGKAGVKLASN</sequence>
<keyword evidence="1" id="KW-0732">Signal</keyword>
<dbReference type="Proteomes" id="UP000662572">
    <property type="component" value="Unassembled WGS sequence"/>
</dbReference>
<evidence type="ECO:0000313" key="3">
    <source>
        <dbReference type="Proteomes" id="UP000662572"/>
    </source>
</evidence>